<dbReference type="PANTHER" id="PTHR12661:SF5">
    <property type="entry name" value="SUPPRESSOR OF SWI4 1 HOMOLOG"/>
    <property type="match status" value="1"/>
</dbReference>
<dbReference type="GO" id="GO:0019843">
    <property type="term" value="F:rRNA binding"/>
    <property type="evidence" value="ECO:0007669"/>
    <property type="project" value="InterPro"/>
</dbReference>
<evidence type="ECO:0000256" key="1">
    <source>
        <dbReference type="SAM" id="MobiDB-lite"/>
    </source>
</evidence>
<dbReference type="SMART" id="SM00879">
    <property type="entry name" value="Brix"/>
    <property type="match status" value="1"/>
</dbReference>
<evidence type="ECO:0000313" key="4">
    <source>
        <dbReference type="EMBL" id="KAK8743109.1"/>
    </source>
</evidence>
<dbReference type="PROSITE" id="PS50833">
    <property type="entry name" value="BRIX"/>
    <property type="match status" value="1"/>
</dbReference>
<keyword evidence="2" id="KW-1133">Transmembrane helix</keyword>
<feature type="transmembrane region" description="Helical" evidence="2">
    <location>
        <begin position="72"/>
        <end position="96"/>
    </location>
</feature>
<evidence type="ECO:0000313" key="5">
    <source>
        <dbReference type="Proteomes" id="UP001445076"/>
    </source>
</evidence>
<organism evidence="4 5">
    <name type="scientific">Cherax quadricarinatus</name>
    <name type="common">Australian red claw crayfish</name>
    <dbReference type="NCBI Taxonomy" id="27406"/>
    <lineage>
        <taxon>Eukaryota</taxon>
        <taxon>Metazoa</taxon>
        <taxon>Ecdysozoa</taxon>
        <taxon>Arthropoda</taxon>
        <taxon>Crustacea</taxon>
        <taxon>Multicrustacea</taxon>
        <taxon>Malacostraca</taxon>
        <taxon>Eumalacostraca</taxon>
        <taxon>Eucarida</taxon>
        <taxon>Decapoda</taxon>
        <taxon>Pleocyemata</taxon>
        <taxon>Astacidea</taxon>
        <taxon>Parastacoidea</taxon>
        <taxon>Parastacidae</taxon>
        <taxon>Cherax</taxon>
    </lineage>
</organism>
<evidence type="ECO:0000256" key="2">
    <source>
        <dbReference type="SAM" id="Phobius"/>
    </source>
</evidence>
<feature type="compositionally biased region" description="Basic residues" evidence="1">
    <location>
        <begin position="448"/>
        <end position="478"/>
    </location>
</feature>
<dbReference type="GO" id="GO:0030687">
    <property type="term" value="C:preribosome, large subunit precursor"/>
    <property type="evidence" value="ECO:0007669"/>
    <property type="project" value="TreeGrafter"/>
</dbReference>
<feature type="compositionally biased region" description="Basic and acidic residues" evidence="1">
    <location>
        <begin position="325"/>
        <end position="344"/>
    </location>
</feature>
<feature type="compositionally biased region" description="Acidic residues" evidence="1">
    <location>
        <begin position="365"/>
        <end position="374"/>
    </location>
</feature>
<feature type="compositionally biased region" description="Basic and acidic residues" evidence="1">
    <location>
        <begin position="416"/>
        <end position="447"/>
    </location>
</feature>
<evidence type="ECO:0000259" key="3">
    <source>
        <dbReference type="PROSITE" id="PS50833"/>
    </source>
</evidence>
<reference evidence="4 5" key="1">
    <citation type="journal article" date="2024" name="BMC Genomics">
        <title>Genome assembly of redclaw crayfish (Cherax quadricarinatus) provides insights into its immune adaptation and hypoxia tolerance.</title>
        <authorList>
            <person name="Liu Z."/>
            <person name="Zheng J."/>
            <person name="Li H."/>
            <person name="Fang K."/>
            <person name="Wang S."/>
            <person name="He J."/>
            <person name="Zhou D."/>
            <person name="Weng S."/>
            <person name="Chi M."/>
            <person name="Gu Z."/>
            <person name="He J."/>
            <person name="Li F."/>
            <person name="Wang M."/>
        </authorList>
    </citation>
    <scope>NUCLEOTIDE SEQUENCE [LARGE SCALE GENOMIC DNA]</scope>
    <source>
        <strain evidence="4">ZL_2023a</strain>
    </source>
</reference>
<keyword evidence="2" id="KW-0812">Transmembrane</keyword>
<dbReference type="InterPro" id="IPR007109">
    <property type="entry name" value="Brix"/>
</dbReference>
<dbReference type="EMBL" id="JARKIK010000026">
    <property type="protein sequence ID" value="KAK8743109.1"/>
    <property type="molecule type" value="Genomic_DNA"/>
</dbReference>
<feature type="domain" description="Brix" evidence="3">
    <location>
        <begin position="28"/>
        <end position="290"/>
    </location>
</feature>
<dbReference type="Proteomes" id="UP001445076">
    <property type="component" value="Unassembled WGS sequence"/>
</dbReference>
<feature type="region of interest" description="Disordered" evidence="1">
    <location>
        <begin position="355"/>
        <end position="374"/>
    </location>
</feature>
<dbReference type="AlphaFoldDB" id="A0AAW0XRM8"/>
<dbReference type="GO" id="GO:0006364">
    <property type="term" value="P:rRNA processing"/>
    <property type="evidence" value="ECO:0007669"/>
    <property type="project" value="InterPro"/>
</dbReference>
<dbReference type="InterPro" id="IPR045112">
    <property type="entry name" value="PPAN-like"/>
</dbReference>
<feature type="compositionally biased region" description="Basic and acidic residues" evidence="1">
    <location>
        <begin position="355"/>
        <end position="364"/>
    </location>
</feature>
<dbReference type="Pfam" id="PF04427">
    <property type="entry name" value="Brix"/>
    <property type="match status" value="1"/>
</dbReference>
<accession>A0AAW0XRM8</accession>
<keyword evidence="5" id="KW-1185">Reference proteome</keyword>
<dbReference type="PANTHER" id="PTHR12661">
    <property type="entry name" value="PETER PAN-RELATED"/>
    <property type="match status" value="1"/>
</dbReference>
<feature type="region of interest" description="Disordered" evidence="1">
    <location>
        <begin position="381"/>
        <end position="478"/>
    </location>
</feature>
<dbReference type="GO" id="GO:0000027">
    <property type="term" value="P:ribosomal large subunit assembly"/>
    <property type="evidence" value="ECO:0007669"/>
    <property type="project" value="TreeGrafter"/>
</dbReference>
<comment type="caution">
    <text evidence="4">The sequence shown here is derived from an EMBL/GenBank/DDBJ whole genome shotgun (WGS) entry which is preliminary data.</text>
</comment>
<sequence length="478" mass="55065">MPRRKIGRLSKRNRIEARAKQALEAKLPQCFIIARGNVGKTVKNLTMDFRKVMEPNTASKLKQTKRNKIKDFIAVAGLLNVTHLVIFSETSVGVYLKVCRLPHGPTLTFRINNFARSKDVLSRARKQNVFSVQCVIGPCFMTNLQPAEGDLHLQLSAKMFLDMFPTITPNQIKVESIQRCCLINYDFEEEIFDFRHYSIRVVPVGISKAVKKLTKKKLPDLSNFSDISEFMNNAGVLSESEAEDNPSSQVTVDVKVPWKKLKQQQSSVRLSELGPRMTLKLLKIEEGLLEGKVLYNCNVKKTDEEKLQLEKKIRLKKQLKLKRKKEQEQHIEAKKKKQDEHKKKCLEGMGFIKNEKDNQEKIEEQNTDGWEDVEDDDAQYYRDEVGEEPDADLFNKPGGTKKRRLGGDGSFRKKFKSSDKNEKKDENLTFSKDKEGKNKFERKDVKKSAVKTKLKKEKLKGKKKLHGRKLGKKSKKNH</sequence>
<gene>
    <name evidence="4" type="ORF">OTU49_001528</name>
</gene>
<keyword evidence="2" id="KW-0472">Membrane</keyword>
<name>A0AAW0XRM8_CHEQU</name>
<protein>
    <recommendedName>
        <fullName evidence="3">Brix domain-containing protein</fullName>
    </recommendedName>
</protein>
<feature type="region of interest" description="Disordered" evidence="1">
    <location>
        <begin position="324"/>
        <end position="344"/>
    </location>
</feature>
<proteinExistence type="predicted"/>